<evidence type="ECO:0000256" key="7">
    <source>
        <dbReference type="ARBA" id="ARBA00022692"/>
    </source>
</evidence>
<evidence type="ECO:0000256" key="1">
    <source>
        <dbReference type="ARBA" id="ARBA00002672"/>
    </source>
</evidence>
<dbReference type="KEGG" id="apor:DDU33_04880"/>
<feature type="transmembrane region" description="Helical" evidence="10">
    <location>
        <begin position="213"/>
        <end position="232"/>
    </location>
</feature>
<evidence type="ECO:0000256" key="2">
    <source>
        <dbReference type="ARBA" id="ARBA00004651"/>
    </source>
</evidence>
<dbReference type="PANTHER" id="PTHR36122:SF2">
    <property type="entry name" value="NICOTINAMIDE RIBOSIDE TRANSPORTER PNUC"/>
    <property type="match status" value="1"/>
</dbReference>
<dbReference type="NCBIfam" id="TIGR01528">
    <property type="entry name" value="NMN_trans_PnuC"/>
    <property type="match status" value="1"/>
</dbReference>
<dbReference type="Pfam" id="PF04973">
    <property type="entry name" value="NMN_transporter"/>
    <property type="match status" value="1"/>
</dbReference>
<evidence type="ECO:0000256" key="10">
    <source>
        <dbReference type="SAM" id="Phobius"/>
    </source>
</evidence>
<dbReference type="AlphaFoldDB" id="A0A2U8FIR0"/>
<feature type="transmembrane region" description="Helical" evidence="10">
    <location>
        <begin position="188"/>
        <end position="207"/>
    </location>
</feature>
<comment type="subcellular location">
    <subcellularLocation>
        <location evidence="2">Cell membrane</location>
        <topology evidence="2">Multi-pass membrane protein</topology>
    </subcellularLocation>
</comment>
<evidence type="ECO:0000256" key="9">
    <source>
        <dbReference type="ARBA" id="ARBA00023136"/>
    </source>
</evidence>
<accession>A0A2U8FIR0</accession>
<name>A0A2U8FIR0_9PAST</name>
<protein>
    <recommendedName>
        <fullName evidence="4">Nicotinamide riboside transporter PnuC</fullName>
    </recommendedName>
</protein>
<evidence type="ECO:0000313" key="12">
    <source>
        <dbReference type="Proteomes" id="UP000244920"/>
    </source>
</evidence>
<dbReference type="EMBL" id="CP029206">
    <property type="protein sequence ID" value="AWI50853.1"/>
    <property type="molecule type" value="Genomic_DNA"/>
</dbReference>
<evidence type="ECO:0000256" key="5">
    <source>
        <dbReference type="ARBA" id="ARBA00022448"/>
    </source>
</evidence>
<sequence length="244" mass="27954">MNSTSLLTKLKQELFSGWTKFEASWLLLFLAIQIGIFIIQPDSWIATIAAITGILCVVFVGKGKISNYFFGLISVSLYAYISYTFKLYGEMMLNLLVYVPVQFIGFYFWRKNMTNKNTVNTAGASEVIAKALNAKQWVILAIVTVIGTFSYIELLKYLGSALAVLDGATVVISIVAQVLMIMRYREQWALWIIVNIMTISLWAVMYFQNGETSTPLLVMYMMYLCNSIYGYYNWIQLEKRHHQH</sequence>
<feature type="transmembrane region" description="Helical" evidence="10">
    <location>
        <begin position="21"/>
        <end position="38"/>
    </location>
</feature>
<reference evidence="12" key="1">
    <citation type="submission" date="2018-05" db="EMBL/GenBank/DDBJ databases">
        <title>Complete genome sequence of Actinobacillus porcitonsillarum reference strain 9953L55 (CCUG 46996).</title>
        <authorList>
            <person name="Dona V."/>
            <person name="Perreten V."/>
        </authorList>
    </citation>
    <scope>NUCLEOTIDE SEQUENCE [LARGE SCALE GENOMIC DNA]</scope>
    <source>
        <strain evidence="12">9953L55</strain>
    </source>
</reference>
<feature type="transmembrane region" description="Helical" evidence="10">
    <location>
        <begin position="68"/>
        <end position="85"/>
    </location>
</feature>
<keyword evidence="6" id="KW-1003">Cell membrane</keyword>
<feature type="transmembrane region" description="Helical" evidence="10">
    <location>
        <begin position="44"/>
        <end position="61"/>
    </location>
</feature>
<dbReference type="RefSeq" id="WP_108923459.1">
    <property type="nucleotide sequence ID" value="NZ_CP029206.1"/>
</dbReference>
<keyword evidence="5" id="KW-0813">Transport</keyword>
<feature type="transmembrane region" description="Helical" evidence="10">
    <location>
        <begin position="137"/>
        <end position="155"/>
    </location>
</feature>
<dbReference type="InterPro" id="IPR006419">
    <property type="entry name" value="NMN_transpt_PnuC"/>
</dbReference>
<keyword evidence="8 10" id="KW-1133">Transmembrane helix</keyword>
<keyword evidence="12" id="KW-1185">Reference proteome</keyword>
<proteinExistence type="inferred from homology"/>
<dbReference type="PANTHER" id="PTHR36122">
    <property type="entry name" value="NICOTINAMIDE RIBOSIDE TRANSPORTER PNUC"/>
    <property type="match status" value="1"/>
</dbReference>
<feature type="transmembrane region" description="Helical" evidence="10">
    <location>
        <begin position="91"/>
        <end position="109"/>
    </location>
</feature>
<evidence type="ECO:0000256" key="6">
    <source>
        <dbReference type="ARBA" id="ARBA00022475"/>
    </source>
</evidence>
<gene>
    <name evidence="11" type="ORF">DDU33_04880</name>
</gene>
<keyword evidence="7 10" id="KW-0812">Transmembrane</keyword>
<evidence type="ECO:0000256" key="3">
    <source>
        <dbReference type="ARBA" id="ARBA00006669"/>
    </source>
</evidence>
<feature type="transmembrane region" description="Helical" evidence="10">
    <location>
        <begin position="161"/>
        <end position="181"/>
    </location>
</feature>
<dbReference type="GO" id="GO:0005886">
    <property type="term" value="C:plasma membrane"/>
    <property type="evidence" value="ECO:0007669"/>
    <property type="project" value="UniProtKB-SubCell"/>
</dbReference>
<keyword evidence="9 10" id="KW-0472">Membrane</keyword>
<evidence type="ECO:0000313" key="11">
    <source>
        <dbReference type="EMBL" id="AWI50853.1"/>
    </source>
</evidence>
<dbReference type="Proteomes" id="UP000244920">
    <property type="component" value="Chromosome"/>
</dbReference>
<comment type="similarity">
    <text evidence="3">Belongs to the nicotinamide ribonucleoside (NR) uptake permease (TC 4.B.1) family.</text>
</comment>
<evidence type="ECO:0000256" key="4">
    <source>
        <dbReference type="ARBA" id="ARBA00017522"/>
    </source>
</evidence>
<organism evidence="11 12">
    <name type="scientific">Actinobacillus porcitonsillarum</name>
    <dbReference type="NCBI Taxonomy" id="189834"/>
    <lineage>
        <taxon>Bacteria</taxon>
        <taxon>Pseudomonadati</taxon>
        <taxon>Pseudomonadota</taxon>
        <taxon>Gammaproteobacteria</taxon>
        <taxon>Pasteurellales</taxon>
        <taxon>Pasteurellaceae</taxon>
        <taxon>Actinobacillus</taxon>
    </lineage>
</organism>
<dbReference type="GO" id="GO:0034257">
    <property type="term" value="F:nicotinamide riboside transmembrane transporter activity"/>
    <property type="evidence" value="ECO:0007669"/>
    <property type="project" value="InterPro"/>
</dbReference>
<comment type="function">
    <text evidence="1">Required for nicotinamide riboside transport across the inner membrane.</text>
</comment>
<evidence type="ECO:0000256" key="8">
    <source>
        <dbReference type="ARBA" id="ARBA00022989"/>
    </source>
</evidence>